<dbReference type="SMART" id="SM00032">
    <property type="entry name" value="CCP"/>
    <property type="match status" value="1"/>
</dbReference>
<accession>A0A8C4PAB5</accession>
<organism evidence="5 6">
    <name type="scientific">Dromaius novaehollandiae</name>
    <name type="common">Emu</name>
    <dbReference type="NCBI Taxonomy" id="8790"/>
    <lineage>
        <taxon>Eukaryota</taxon>
        <taxon>Metazoa</taxon>
        <taxon>Chordata</taxon>
        <taxon>Craniata</taxon>
        <taxon>Vertebrata</taxon>
        <taxon>Euteleostomi</taxon>
        <taxon>Archelosauria</taxon>
        <taxon>Archosauria</taxon>
        <taxon>Dinosauria</taxon>
        <taxon>Saurischia</taxon>
        <taxon>Theropoda</taxon>
        <taxon>Coelurosauria</taxon>
        <taxon>Aves</taxon>
        <taxon>Palaeognathae</taxon>
        <taxon>Casuariiformes</taxon>
        <taxon>Dromaiidae</taxon>
        <taxon>Dromaius</taxon>
    </lineage>
</organism>
<feature type="region of interest" description="Disordered" evidence="3">
    <location>
        <begin position="1"/>
        <end position="84"/>
    </location>
</feature>
<sequence>MRPGRATSPARCAGPGRARTWCPPGPPPATPAPAARRRPTTRLSGEGQTRASPLGSPTSPGDCGPPPRFAFAEPPLPLNDSYPSGTSLRYRCRTGYTVASGKSPYVTCLPNSTWSAESDFCIVLPALHHNGMK</sequence>
<evidence type="ECO:0000256" key="1">
    <source>
        <dbReference type="ARBA" id="ARBA00023157"/>
    </source>
</evidence>
<dbReference type="Proteomes" id="UP000694423">
    <property type="component" value="Unplaced"/>
</dbReference>
<comment type="caution">
    <text evidence="2">Lacks conserved residue(s) required for the propagation of feature annotation.</text>
</comment>
<feature type="compositionally biased region" description="Polar residues" evidence="3">
    <location>
        <begin position="46"/>
        <end position="59"/>
    </location>
</feature>
<keyword evidence="1" id="KW-1015">Disulfide bond</keyword>
<evidence type="ECO:0000256" key="3">
    <source>
        <dbReference type="SAM" id="MobiDB-lite"/>
    </source>
</evidence>
<evidence type="ECO:0000313" key="5">
    <source>
        <dbReference type="Ensembl" id="ENSDNVP00000017957.1"/>
    </source>
</evidence>
<dbReference type="InterPro" id="IPR000436">
    <property type="entry name" value="Sushi_SCR_CCP_dom"/>
</dbReference>
<reference evidence="5" key="1">
    <citation type="submission" date="2025-08" db="UniProtKB">
        <authorList>
            <consortium name="Ensembl"/>
        </authorList>
    </citation>
    <scope>IDENTIFICATION</scope>
</reference>
<name>A0A8C4PAB5_DRONO</name>
<proteinExistence type="predicted"/>
<dbReference type="InterPro" id="IPR035976">
    <property type="entry name" value="Sushi/SCR/CCP_sf"/>
</dbReference>
<evidence type="ECO:0000256" key="2">
    <source>
        <dbReference type="PROSITE-ProRule" id="PRU00302"/>
    </source>
</evidence>
<dbReference type="SUPFAM" id="SSF57535">
    <property type="entry name" value="Complement control module/SCR domain"/>
    <property type="match status" value="1"/>
</dbReference>
<dbReference type="Gene3D" id="2.10.70.10">
    <property type="entry name" value="Complement Module, domain 1"/>
    <property type="match status" value="1"/>
</dbReference>
<evidence type="ECO:0000259" key="4">
    <source>
        <dbReference type="PROSITE" id="PS50923"/>
    </source>
</evidence>
<dbReference type="CDD" id="cd00033">
    <property type="entry name" value="CCP"/>
    <property type="match status" value="1"/>
</dbReference>
<dbReference type="Pfam" id="PF00084">
    <property type="entry name" value="Sushi"/>
    <property type="match status" value="1"/>
</dbReference>
<feature type="domain" description="Sushi" evidence="4">
    <location>
        <begin position="61"/>
        <end position="123"/>
    </location>
</feature>
<dbReference type="PROSITE" id="PS50923">
    <property type="entry name" value="SUSHI"/>
    <property type="match status" value="1"/>
</dbReference>
<protein>
    <recommendedName>
        <fullName evidence="4">Sushi domain-containing protein</fullName>
    </recommendedName>
</protein>
<keyword evidence="2" id="KW-0768">Sushi</keyword>
<dbReference type="Ensembl" id="ENSDNVT00000021597.1">
    <property type="protein sequence ID" value="ENSDNVP00000017957.1"/>
    <property type="gene ID" value="ENSDNVG00000012552.1"/>
</dbReference>
<reference evidence="5" key="2">
    <citation type="submission" date="2025-09" db="UniProtKB">
        <authorList>
            <consortium name="Ensembl"/>
        </authorList>
    </citation>
    <scope>IDENTIFICATION</scope>
</reference>
<keyword evidence="6" id="KW-1185">Reference proteome</keyword>
<evidence type="ECO:0000313" key="6">
    <source>
        <dbReference type="Proteomes" id="UP000694423"/>
    </source>
</evidence>
<dbReference type="AlphaFoldDB" id="A0A8C4PAB5"/>